<dbReference type="AlphaFoldDB" id="A0A1S1Q761"/>
<dbReference type="GO" id="GO:0008168">
    <property type="term" value="F:methyltransferase activity"/>
    <property type="evidence" value="ECO:0007669"/>
    <property type="project" value="UniProtKB-KW"/>
</dbReference>
<keyword evidence="2 5" id="KW-0808">Transferase</keyword>
<keyword evidence="6" id="KW-1185">Reference proteome</keyword>
<dbReference type="GO" id="GO:0032259">
    <property type="term" value="P:methylation"/>
    <property type="evidence" value="ECO:0007669"/>
    <property type="project" value="UniProtKB-KW"/>
</dbReference>
<name>A0A1S1Q761_9ACTN</name>
<evidence type="ECO:0000313" key="6">
    <source>
        <dbReference type="Proteomes" id="UP000179769"/>
    </source>
</evidence>
<evidence type="ECO:0000256" key="1">
    <source>
        <dbReference type="ARBA" id="ARBA00022603"/>
    </source>
</evidence>
<sequence length="189" mass="19660">MWTGDPNELLVREVGALAPGTALDLGCGEGGDAVWLAARGWRVTAVDVSPTALARAAGAAAAAGVDAGVTWRCEDLADGVPEGSFDLVLALFLHSPVGMPRAEVLRASAARVAPGGTLLVVGHAGAPSWEPRKKPHTRLAGPDDVRAELGAATEGWAVELREMYEAPMSRPNGQVGFRVENALRLRRPA</sequence>
<reference evidence="6" key="1">
    <citation type="submission" date="2016-07" db="EMBL/GenBank/DDBJ databases">
        <title>Frankia sp. NRRL B-16219 Genome sequencing.</title>
        <authorList>
            <person name="Ghodhbane-Gtari F."/>
            <person name="Swanson E."/>
            <person name="Gueddou A."/>
            <person name="Louati M."/>
            <person name="Nouioui I."/>
            <person name="Hezbri K."/>
            <person name="Abebe-Akele F."/>
            <person name="Simpson S."/>
            <person name="Morris K."/>
            <person name="Thomas K."/>
            <person name="Gtari M."/>
            <person name="Tisa L.S."/>
        </authorList>
    </citation>
    <scope>NUCLEOTIDE SEQUENCE [LARGE SCALE GENOMIC DNA]</scope>
    <source>
        <strain evidence="6">NRRL B-16219</strain>
    </source>
</reference>
<proteinExistence type="predicted"/>
<dbReference type="InterPro" id="IPR041698">
    <property type="entry name" value="Methyltransf_25"/>
</dbReference>
<evidence type="ECO:0000313" key="5">
    <source>
        <dbReference type="EMBL" id="OHV28952.1"/>
    </source>
</evidence>
<dbReference type="PANTHER" id="PTHR43464">
    <property type="entry name" value="METHYLTRANSFERASE"/>
    <property type="match status" value="1"/>
</dbReference>
<keyword evidence="1 5" id="KW-0489">Methyltransferase</keyword>
<dbReference type="SUPFAM" id="SSF53335">
    <property type="entry name" value="S-adenosyl-L-methionine-dependent methyltransferases"/>
    <property type="match status" value="1"/>
</dbReference>
<dbReference type="Proteomes" id="UP000179769">
    <property type="component" value="Unassembled WGS sequence"/>
</dbReference>
<organism evidence="5 6">
    <name type="scientific">Parafrankia soli</name>
    <dbReference type="NCBI Taxonomy" id="2599596"/>
    <lineage>
        <taxon>Bacteria</taxon>
        <taxon>Bacillati</taxon>
        <taxon>Actinomycetota</taxon>
        <taxon>Actinomycetes</taxon>
        <taxon>Frankiales</taxon>
        <taxon>Frankiaceae</taxon>
        <taxon>Parafrankia</taxon>
    </lineage>
</organism>
<evidence type="ECO:0000259" key="4">
    <source>
        <dbReference type="Pfam" id="PF13649"/>
    </source>
</evidence>
<gene>
    <name evidence="5" type="ORF">BBK14_17680</name>
</gene>
<dbReference type="Pfam" id="PF13649">
    <property type="entry name" value="Methyltransf_25"/>
    <property type="match status" value="1"/>
</dbReference>
<evidence type="ECO:0000256" key="3">
    <source>
        <dbReference type="ARBA" id="ARBA00022691"/>
    </source>
</evidence>
<dbReference type="Gene3D" id="3.40.50.150">
    <property type="entry name" value="Vaccinia Virus protein VP39"/>
    <property type="match status" value="1"/>
</dbReference>
<dbReference type="CDD" id="cd02440">
    <property type="entry name" value="AdoMet_MTases"/>
    <property type="match status" value="1"/>
</dbReference>
<evidence type="ECO:0000256" key="2">
    <source>
        <dbReference type="ARBA" id="ARBA00022679"/>
    </source>
</evidence>
<dbReference type="EMBL" id="MAXA01000202">
    <property type="protein sequence ID" value="OHV28952.1"/>
    <property type="molecule type" value="Genomic_DNA"/>
</dbReference>
<keyword evidence="3" id="KW-0949">S-adenosyl-L-methionine</keyword>
<accession>A0A1S1Q761</accession>
<comment type="caution">
    <text evidence="5">The sequence shown here is derived from an EMBL/GenBank/DDBJ whole genome shotgun (WGS) entry which is preliminary data.</text>
</comment>
<feature type="domain" description="Methyltransferase" evidence="4">
    <location>
        <begin position="23"/>
        <end position="116"/>
    </location>
</feature>
<dbReference type="PANTHER" id="PTHR43464:SF19">
    <property type="entry name" value="UBIQUINONE BIOSYNTHESIS O-METHYLTRANSFERASE, MITOCHONDRIAL"/>
    <property type="match status" value="1"/>
</dbReference>
<protein>
    <submittedName>
        <fullName evidence="5">SAM-dependent methyltransferase</fullName>
    </submittedName>
</protein>
<dbReference type="InterPro" id="IPR029063">
    <property type="entry name" value="SAM-dependent_MTases_sf"/>
</dbReference>